<dbReference type="InterPro" id="IPR004360">
    <property type="entry name" value="Glyas_Fos-R_dOase_dom"/>
</dbReference>
<evidence type="ECO:0000259" key="2">
    <source>
        <dbReference type="PROSITE" id="PS51819"/>
    </source>
</evidence>
<dbReference type="Proteomes" id="UP000280842">
    <property type="component" value="Unassembled WGS sequence"/>
</dbReference>
<dbReference type="GO" id="GO:0004493">
    <property type="term" value="F:methylmalonyl-CoA epimerase activity"/>
    <property type="evidence" value="ECO:0007669"/>
    <property type="project" value="TreeGrafter"/>
</dbReference>
<dbReference type="InterPro" id="IPR051785">
    <property type="entry name" value="MMCE/EMCE_epimerase"/>
</dbReference>
<evidence type="ECO:0000313" key="4">
    <source>
        <dbReference type="Proteomes" id="UP000280842"/>
    </source>
</evidence>
<dbReference type="PROSITE" id="PS00934">
    <property type="entry name" value="GLYOXALASE_I_1"/>
    <property type="match status" value="1"/>
</dbReference>
<feature type="domain" description="VOC" evidence="2">
    <location>
        <begin position="4"/>
        <end position="131"/>
    </location>
</feature>
<gene>
    <name evidence="3" type="ORF">CLV39_0783</name>
</gene>
<dbReference type="Pfam" id="PF00903">
    <property type="entry name" value="Glyoxalase"/>
    <property type="match status" value="1"/>
</dbReference>
<evidence type="ECO:0000313" key="3">
    <source>
        <dbReference type="EMBL" id="RMA97128.1"/>
    </source>
</evidence>
<protein>
    <submittedName>
        <fullName evidence="3">Glyoxylase I family protein</fullName>
    </submittedName>
</protein>
<dbReference type="AlphaFoldDB" id="A0A3M0BQM4"/>
<proteinExistence type="predicted"/>
<dbReference type="InterPro" id="IPR037523">
    <property type="entry name" value="VOC_core"/>
</dbReference>
<accession>A0A3M0BQM4</accession>
<dbReference type="InterPro" id="IPR018146">
    <property type="entry name" value="Glyoxalase_1_CS"/>
</dbReference>
<dbReference type="EMBL" id="REFO01000011">
    <property type="protein sequence ID" value="RMA97128.1"/>
    <property type="molecule type" value="Genomic_DNA"/>
</dbReference>
<dbReference type="InterPro" id="IPR029068">
    <property type="entry name" value="Glyas_Bleomycin-R_OHBP_Dase"/>
</dbReference>
<dbReference type="Gene3D" id="3.10.180.10">
    <property type="entry name" value="2,3-Dihydroxybiphenyl 1,2-Dioxygenase, domain 1"/>
    <property type="match status" value="1"/>
</dbReference>
<organism evidence="3 4">
    <name type="scientific">Hydrogenothermus marinus</name>
    <dbReference type="NCBI Taxonomy" id="133270"/>
    <lineage>
        <taxon>Bacteria</taxon>
        <taxon>Pseudomonadati</taxon>
        <taxon>Aquificota</taxon>
        <taxon>Aquificia</taxon>
        <taxon>Aquificales</taxon>
        <taxon>Hydrogenothermaceae</taxon>
        <taxon>Hydrogenothermus</taxon>
    </lineage>
</organism>
<evidence type="ECO:0000256" key="1">
    <source>
        <dbReference type="ARBA" id="ARBA00022723"/>
    </source>
</evidence>
<dbReference type="GO" id="GO:0004462">
    <property type="term" value="F:lactoylglutathione lyase activity"/>
    <property type="evidence" value="ECO:0007669"/>
    <property type="project" value="InterPro"/>
</dbReference>
<reference evidence="3 4" key="1">
    <citation type="submission" date="2018-10" db="EMBL/GenBank/DDBJ databases">
        <title>Genomic Encyclopedia of Archaeal and Bacterial Type Strains, Phase II (KMG-II): from individual species to whole genera.</title>
        <authorList>
            <person name="Goeker M."/>
        </authorList>
    </citation>
    <scope>NUCLEOTIDE SEQUENCE [LARGE SCALE GENOMIC DNA]</scope>
    <source>
        <strain evidence="3 4">VM1</strain>
    </source>
</reference>
<name>A0A3M0BQM4_9AQUI</name>
<dbReference type="GO" id="GO:0046491">
    <property type="term" value="P:L-methylmalonyl-CoA metabolic process"/>
    <property type="evidence" value="ECO:0007669"/>
    <property type="project" value="TreeGrafter"/>
</dbReference>
<sequence length="135" mass="15886">MEFQPHHVALTVSNIEKTIEFYKKFGFKEVIRWKAEDNSLIVVHLKLNNFILELFSFKDVKEGAVEKELFEDLKHKGYRHFALKVVNLEEVSSKLKEKGIIPINKINLGKTGIKYFFVKDPEGNFLEIVEDKRKF</sequence>
<dbReference type="PANTHER" id="PTHR43048">
    <property type="entry name" value="METHYLMALONYL-COA EPIMERASE"/>
    <property type="match status" value="1"/>
</dbReference>
<keyword evidence="1" id="KW-0479">Metal-binding</keyword>
<dbReference type="PANTHER" id="PTHR43048:SF3">
    <property type="entry name" value="METHYLMALONYL-COA EPIMERASE, MITOCHONDRIAL"/>
    <property type="match status" value="1"/>
</dbReference>
<comment type="caution">
    <text evidence="3">The sequence shown here is derived from an EMBL/GenBank/DDBJ whole genome shotgun (WGS) entry which is preliminary data.</text>
</comment>
<dbReference type="OrthoDB" id="9810648at2"/>
<dbReference type="SUPFAM" id="SSF54593">
    <property type="entry name" value="Glyoxalase/Bleomycin resistance protein/Dihydroxybiphenyl dioxygenase"/>
    <property type="match status" value="1"/>
</dbReference>
<dbReference type="PROSITE" id="PS51819">
    <property type="entry name" value="VOC"/>
    <property type="match status" value="1"/>
</dbReference>
<dbReference type="RefSeq" id="WP_121922920.1">
    <property type="nucleotide sequence ID" value="NZ_REFO01000011.1"/>
</dbReference>
<keyword evidence="4" id="KW-1185">Reference proteome</keyword>
<dbReference type="GO" id="GO:0046872">
    <property type="term" value="F:metal ion binding"/>
    <property type="evidence" value="ECO:0007669"/>
    <property type="project" value="UniProtKB-KW"/>
</dbReference>